<dbReference type="EMBL" id="JADLZT010000002">
    <property type="protein sequence ID" value="MBF6023234.1"/>
    <property type="molecule type" value="Genomic_DNA"/>
</dbReference>
<protein>
    <recommendedName>
        <fullName evidence="3">Lipoprotein</fullName>
    </recommendedName>
</protein>
<organism evidence="1 2">
    <name type="scientific">Lysobacter niastensis</name>
    <dbReference type="NCBI Taxonomy" id="380629"/>
    <lineage>
        <taxon>Bacteria</taxon>
        <taxon>Pseudomonadati</taxon>
        <taxon>Pseudomonadota</taxon>
        <taxon>Gammaproteobacteria</taxon>
        <taxon>Lysobacterales</taxon>
        <taxon>Lysobacteraceae</taxon>
        <taxon>Lysobacter</taxon>
    </lineage>
</organism>
<gene>
    <name evidence="1" type="ORF">IU514_04235</name>
</gene>
<dbReference type="PROSITE" id="PS51257">
    <property type="entry name" value="PROKAR_LIPOPROTEIN"/>
    <property type="match status" value="1"/>
</dbReference>
<proteinExistence type="predicted"/>
<dbReference type="RefSeq" id="WP_194929827.1">
    <property type="nucleotide sequence ID" value="NZ_JADLZT010000002.1"/>
</dbReference>
<comment type="caution">
    <text evidence="1">The sequence shown here is derived from an EMBL/GenBank/DDBJ whole genome shotgun (WGS) entry which is preliminary data.</text>
</comment>
<sequence length="94" mass="10328">MKRSTLLLIASTLLLCACNRGPSPDELKQSCGRRLGNSTALTSTQIQRFCSCFIDAGLEKYPASKIAQDFKTGTGDMFNEAMRTEFNQCKAVAR</sequence>
<evidence type="ECO:0000313" key="2">
    <source>
        <dbReference type="Proteomes" id="UP001429984"/>
    </source>
</evidence>
<keyword evidence="2" id="KW-1185">Reference proteome</keyword>
<evidence type="ECO:0008006" key="3">
    <source>
        <dbReference type="Google" id="ProtNLM"/>
    </source>
</evidence>
<accession>A0ABS0B8A4</accession>
<name>A0ABS0B8A4_9GAMM</name>
<dbReference type="Proteomes" id="UP001429984">
    <property type="component" value="Unassembled WGS sequence"/>
</dbReference>
<reference evidence="1 2" key="1">
    <citation type="submission" date="2020-11" db="EMBL/GenBank/DDBJ databases">
        <title>Draft Genome Sequence and Secondary Metabolite Biosynthetic Potential of the Lysobacter niastensis Type strain DSM 18481.</title>
        <authorList>
            <person name="Turrini P."/>
            <person name="Artuso I."/>
            <person name="Tescari M."/>
            <person name="Lugli G.A."/>
            <person name="Frangipani E."/>
            <person name="Ventura M."/>
            <person name="Visca P."/>
        </authorList>
    </citation>
    <scope>NUCLEOTIDE SEQUENCE [LARGE SCALE GENOMIC DNA]</scope>
    <source>
        <strain evidence="1 2">DSM 18481</strain>
    </source>
</reference>
<evidence type="ECO:0000313" key="1">
    <source>
        <dbReference type="EMBL" id="MBF6023234.1"/>
    </source>
</evidence>